<keyword evidence="8" id="KW-1185">Reference proteome</keyword>
<feature type="domain" description="Zinc finger-XS" evidence="6">
    <location>
        <begin position="47"/>
        <end position="90"/>
    </location>
</feature>
<evidence type="ECO:0000259" key="5">
    <source>
        <dbReference type="Pfam" id="PF03469"/>
    </source>
</evidence>
<evidence type="ECO:0000256" key="3">
    <source>
        <dbReference type="SAM" id="Coils"/>
    </source>
</evidence>
<dbReference type="PANTHER" id="PTHR21596">
    <property type="entry name" value="RIBONUCLEASE P SUBUNIT P38"/>
    <property type="match status" value="1"/>
</dbReference>
<feature type="domain" description="Factor of DNA methylation 1-5/IDN2" evidence="5">
    <location>
        <begin position="448"/>
        <end position="576"/>
    </location>
</feature>
<protein>
    <submittedName>
        <fullName evidence="7">XS domain</fullName>
    </submittedName>
</protein>
<dbReference type="InterPro" id="IPR005380">
    <property type="entry name" value="XS_domain"/>
</dbReference>
<evidence type="ECO:0000256" key="1">
    <source>
        <dbReference type="ARBA" id="ARBA00023054"/>
    </source>
</evidence>
<evidence type="ECO:0000259" key="4">
    <source>
        <dbReference type="Pfam" id="PF03468"/>
    </source>
</evidence>
<comment type="caution">
    <text evidence="7">The sequence shown here is derived from an EMBL/GenBank/DDBJ whole genome shotgun (WGS) entry which is preliminary data.</text>
</comment>
<sequence length="591" mass="68593">MGSSTDCSSDSDSDMSESEMDDYVEKFYKKLQNGSCFVKASDETYICLYCPKKRKRDFQYKDLLQHATGVGKSGSEKRSMTDKAKHLALAKYLENDLAAGPSKPAGESNLTSSYDHGELYVWPWKGIVVNLPTQFRDGKYVGRSGSELRDQLTLRGFNPTRVVPLWNYKGHSGNAIVEFNKDWPGFTNAMLFEKAYEAEHRGRKDWLKTDDPGSDLYAWVARAEDYNSPGIIGEHLRRIGDLKTISEIEDEEDRKNSKLVSNLNNVIEMKNRHLKEMEHKVNETSVSLSNLLDEKERLHQAYNEELKKIQTSTRDHFQRIFNDHEKLKMQVESEKKDLESRRELLEKREALNETERKKLAEDIEQNTMRNCSLDLAVLEQKKADENVLKLAEDQKKQKEELHKKILQLESQLDAKQALELEIEQLRGELNVMKHGLKDMSGRAYIGIKRMGELDSKPFLEAMKRKYSAEEADEKASELCSLWEEYLRDPEWHPFRIIHVNGTPQEVIKEEDEKLKDLKNELGEEAYKAVSTALLEINEYNPSGRYITSELWNYEEGRKATLQEGVTFLLKKWKTYKLLSRFERFTIISLRG</sequence>
<dbReference type="Proteomes" id="UP001370490">
    <property type="component" value="Unassembled WGS sequence"/>
</dbReference>
<feature type="domain" description="XS" evidence="4">
    <location>
        <begin position="118"/>
        <end position="228"/>
    </location>
</feature>
<dbReference type="AlphaFoldDB" id="A0AAN8VK42"/>
<dbReference type="InterPro" id="IPR045177">
    <property type="entry name" value="FDM1-5/IDN2"/>
</dbReference>
<dbReference type="Pfam" id="PF03468">
    <property type="entry name" value="XS"/>
    <property type="match status" value="1"/>
</dbReference>
<keyword evidence="2" id="KW-0943">RNA-mediated gene silencing</keyword>
<dbReference type="InterPro" id="IPR038588">
    <property type="entry name" value="XS_domain_sf"/>
</dbReference>
<dbReference type="PANTHER" id="PTHR21596:SF65">
    <property type="entry name" value="PROTEIN INVOLVED IN DE NOVO 2-RELATED"/>
    <property type="match status" value="1"/>
</dbReference>
<reference evidence="7 8" key="1">
    <citation type="submission" date="2023-12" db="EMBL/GenBank/DDBJ databases">
        <title>A high-quality genome assembly for Dillenia turbinata (Dilleniales).</title>
        <authorList>
            <person name="Chanderbali A."/>
        </authorList>
    </citation>
    <scope>NUCLEOTIDE SEQUENCE [LARGE SCALE GENOMIC DNA]</scope>
    <source>
        <strain evidence="7">LSX21</strain>
        <tissue evidence="7">Leaf</tissue>
    </source>
</reference>
<evidence type="ECO:0000313" key="8">
    <source>
        <dbReference type="Proteomes" id="UP001370490"/>
    </source>
</evidence>
<gene>
    <name evidence="7" type="ORF">RJ641_036063</name>
</gene>
<feature type="coiled-coil region" evidence="3">
    <location>
        <begin position="260"/>
        <end position="435"/>
    </location>
</feature>
<evidence type="ECO:0000256" key="2">
    <source>
        <dbReference type="ARBA" id="ARBA00023158"/>
    </source>
</evidence>
<organism evidence="7 8">
    <name type="scientific">Dillenia turbinata</name>
    <dbReference type="NCBI Taxonomy" id="194707"/>
    <lineage>
        <taxon>Eukaryota</taxon>
        <taxon>Viridiplantae</taxon>
        <taxon>Streptophyta</taxon>
        <taxon>Embryophyta</taxon>
        <taxon>Tracheophyta</taxon>
        <taxon>Spermatophyta</taxon>
        <taxon>Magnoliopsida</taxon>
        <taxon>eudicotyledons</taxon>
        <taxon>Gunneridae</taxon>
        <taxon>Pentapetalae</taxon>
        <taxon>Dilleniales</taxon>
        <taxon>Dilleniaceae</taxon>
        <taxon>Dillenia</taxon>
    </lineage>
</organism>
<dbReference type="Pfam" id="PF03470">
    <property type="entry name" value="zf-XS"/>
    <property type="match status" value="1"/>
</dbReference>
<evidence type="ECO:0000313" key="7">
    <source>
        <dbReference type="EMBL" id="KAK6933169.1"/>
    </source>
</evidence>
<dbReference type="GO" id="GO:0080188">
    <property type="term" value="P:gene silencing by siRNA-directed DNA methylation"/>
    <property type="evidence" value="ECO:0007669"/>
    <property type="project" value="InterPro"/>
</dbReference>
<evidence type="ECO:0000259" key="6">
    <source>
        <dbReference type="Pfam" id="PF03470"/>
    </source>
</evidence>
<proteinExistence type="predicted"/>
<dbReference type="InterPro" id="IPR005379">
    <property type="entry name" value="FDM1-5/IDN2_XH"/>
</dbReference>
<accession>A0AAN8VK42</accession>
<dbReference type="CDD" id="cd12266">
    <property type="entry name" value="RRM_like_XS"/>
    <property type="match status" value="1"/>
</dbReference>
<dbReference type="InterPro" id="IPR005381">
    <property type="entry name" value="Znf-XS_domain"/>
</dbReference>
<name>A0AAN8VK42_9MAGN</name>
<dbReference type="Gene3D" id="3.30.70.2890">
    <property type="entry name" value="XS domain"/>
    <property type="match status" value="1"/>
</dbReference>
<dbReference type="Pfam" id="PF03469">
    <property type="entry name" value="XH"/>
    <property type="match status" value="1"/>
</dbReference>
<keyword evidence="1 3" id="KW-0175">Coiled coil</keyword>
<dbReference type="EMBL" id="JBAMMX010000009">
    <property type="protein sequence ID" value="KAK6933169.1"/>
    <property type="molecule type" value="Genomic_DNA"/>
</dbReference>